<keyword evidence="4" id="KW-1185">Reference proteome</keyword>
<gene>
    <name evidence="3" type="ORF">BKA19_0050</name>
</gene>
<keyword evidence="2" id="KW-1133">Transmembrane helix</keyword>
<keyword evidence="2" id="KW-0812">Transmembrane</keyword>
<evidence type="ECO:0000256" key="1">
    <source>
        <dbReference type="SAM" id="MobiDB-lite"/>
    </source>
</evidence>
<proteinExistence type="predicted"/>
<dbReference type="EMBL" id="SHKV01000001">
    <property type="protein sequence ID" value="RZU30434.1"/>
    <property type="molecule type" value="Genomic_DNA"/>
</dbReference>
<feature type="region of interest" description="Disordered" evidence="1">
    <location>
        <begin position="1"/>
        <end position="29"/>
    </location>
</feature>
<name>A0A4Q7Y267_9ACTN</name>
<evidence type="ECO:0000256" key="2">
    <source>
        <dbReference type="SAM" id="Phobius"/>
    </source>
</evidence>
<accession>A0A4Q7Y267</accession>
<dbReference type="AlphaFoldDB" id="A0A4Q7Y267"/>
<reference evidence="3 4" key="1">
    <citation type="submission" date="2019-02" db="EMBL/GenBank/DDBJ databases">
        <title>Sequencing the genomes of 1000 actinobacteria strains.</title>
        <authorList>
            <person name="Klenk H.-P."/>
        </authorList>
    </citation>
    <scope>NUCLEOTIDE SEQUENCE [LARGE SCALE GENOMIC DNA]</scope>
    <source>
        <strain evidence="3 4">DSM 44509</strain>
    </source>
</reference>
<organism evidence="3 4">
    <name type="scientific">Blastococcus saxobsidens</name>
    <dbReference type="NCBI Taxonomy" id="138336"/>
    <lineage>
        <taxon>Bacteria</taxon>
        <taxon>Bacillati</taxon>
        <taxon>Actinomycetota</taxon>
        <taxon>Actinomycetes</taxon>
        <taxon>Geodermatophilales</taxon>
        <taxon>Geodermatophilaceae</taxon>
        <taxon>Blastococcus</taxon>
    </lineage>
</organism>
<sequence length="56" mass="6155">MSDIHTQARDGELERRLEELSLPENQGEGLSQRDLTVLTAVTVVAPVIALLVGWNL</sequence>
<evidence type="ECO:0000313" key="4">
    <source>
        <dbReference type="Proteomes" id="UP000292507"/>
    </source>
</evidence>
<feature type="compositionally biased region" description="Basic and acidic residues" evidence="1">
    <location>
        <begin position="1"/>
        <end position="19"/>
    </location>
</feature>
<dbReference type="RefSeq" id="WP_158657635.1">
    <property type="nucleotide sequence ID" value="NZ_POQT01000033.1"/>
</dbReference>
<feature type="transmembrane region" description="Helical" evidence="2">
    <location>
        <begin position="35"/>
        <end position="54"/>
    </location>
</feature>
<keyword evidence="2" id="KW-0472">Membrane</keyword>
<comment type="caution">
    <text evidence="3">The sequence shown here is derived from an EMBL/GenBank/DDBJ whole genome shotgun (WGS) entry which is preliminary data.</text>
</comment>
<evidence type="ECO:0000313" key="3">
    <source>
        <dbReference type="EMBL" id="RZU30434.1"/>
    </source>
</evidence>
<dbReference type="Proteomes" id="UP000292507">
    <property type="component" value="Unassembled WGS sequence"/>
</dbReference>
<protein>
    <submittedName>
        <fullName evidence="3">Uncharacterized protein</fullName>
    </submittedName>
</protein>